<dbReference type="EMBL" id="BAABEY010000011">
    <property type="protein sequence ID" value="GAA4434557.1"/>
    <property type="molecule type" value="Genomic_DNA"/>
</dbReference>
<comment type="caution">
    <text evidence="1">The sequence shown here is derived from an EMBL/GenBank/DDBJ whole genome shotgun (WGS) entry which is preliminary data.</text>
</comment>
<accession>A0ABP8LRR5</accession>
<keyword evidence="2" id="KW-1185">Reference proteome</keyword>
<reference evidence="2" key="1">
    <citation type="journal article" date="2019" name="Int. J. Syst. Evol. Microbiol.">
        <title>The Global Catalogue of Microorganisms (GCM) 10K type strain sequencing project: providing services to taxonomists for standard genome sequencing and annotation.</title>
        <authorList>
            <consortium name="The Broad Institute Genomics Platform"/>
            <consortium name="The Broad Institute Genome Sequencing Center for Infectious Disease"/>
            <person name="Wu L."/>
            <person name="Ma J."/>
        </authorList>
    </citation>
    <scope>NUCLEOTIDE SEQUENCE [LARGE SCALE GENOMIC DNA]</scope>
    <source>
        <strain evidence="2">JCM 31920</strain>
    </source>
</reference>
<evidence type="ECO:0000313" key="2">
    <source>
        <dbReference type="Proteomes" id="UP001501508"/>
    </source>
</evidence>
<evidence type="ECO:0000313" key="1">
    <source>
        <dbReference type="EMBL" id="GAA4434557.1"/>
    </source>
</evidence>
<sequence length="82" mass="8703">MDNRETLGQNETFLEILSECLESGKQADMIVDENGLDRLSGVVVSIEKGKDGDMIVLEGGRKVALGAIVAVNGVFSAPYEGC</sequence>
<dbReference type="RefSeq" id="WP_345026944.1">
    <property type="nucleotide sequence ID" value="NZ_BAABEY010000011.1"/>
</dbReference>
<proteinExistence type="predicted"/>
<dbReference type="Proteomes" id="UP001501508">
    <property type="component" value="Unassembled WGS sequence"/>
</dbReference>
<name>A0ABP8LRR5_9BACT</name>
<protein>
    <submittedName>
        <fullName evidence="1">Uncharacterized protein</fullName>
    </submittedName>
</protein>
<organism evidence="1 2">
    <name type="scientific">Ravibacter arvi</name>
    <dbReference type="NCBI Taxonomy" id="2051041"/>
    <lineage>
        <taxon>Bacteria</taxon>
        <taxon>Pseudomonadati</taxon>
        <taxon>Bacteroidota</taxon>
        <taxon>Cytophagia</taxon>
        <taxon>Cytophagales</taxon>
        <taxon>Spirosomataceae</taxon>
        <taxon>Ravibacter</taxon>
    </lineage>
</organism>
<gene>
    <name evidence="1" type="ORF">GCM10023091_09670</name>
</gene>